<organism evidence="1 2">
    <name type="scientific">Brevundimonas phage vB_BpoS-Marchewka</name>
    <dbReference type="NCBI Taxonomy" id="2948604"/>
    <lineage>
        <taxon>Viruses</taxon>
        <taxon>Duplodnaviria</taxon>
        <taxon>Heunggongvirae</taxon>
        <taxon>Uroviricota</taxon>
        <taxon>Caudoviricetes</taxon>
        <taxon>Jeanschmidtviridae</taxon>
        <taxon>Marchewkavirus</taxon>
        <taxon>Marchewkavirus marchewka</taxon>
    </lineage>
</organism>
<evidence type="ECO:0008006" key="3">
    <source>
        <dbReference type="Google" id="ProtNLM"/>
    </source>
</evidence>
<reference evidence="1" key="1">
    <citation type="submission" date="2022-04" db="EMBL/GenBank/DDBJ databases">
        <authorList>
            <person name="Friedrich I."/>
            <person name="Schneider D."/>
            <person name="Poehlein A."/>
            <person name="Hertel R."/>
            <person name="Daniel R."/>
        </authorList>
    </citation>
    <scope>NUCLEOTIDE SEQUENCE</scope>
</reference>
<dbReference type="PROSITE" id="PS51257">
    <property type="entry name" value="PROKAR_LIPOPROTEIN"/>
    <property type="match status" value="1"/>
</dbReference>
<accession>A0A9E7N515</accession>
<proteinExistence type="predicted"/>
<evidence type="ECO:0000313" key="1">
    <source>
        <dbReference type="EMBL" id="UTC28918.1"/>
    </source>
</evidence>
<protein>
    <recommendedName>
        <fullName evidence="3">Lipoprotein</fullName>
    </recommendedName>
</protein>
<dbReference type="Proteomes" id="UP001056634">
    <property type="component" value="Segment"/>
</dbReference>
<gene>
    <name evidence="1" type="ORF">MARCHEWKA_04060</name>
</gene>
<evidence type="ECO:0000313" key="2">
    <source>
        <dbReference type="Proteomes" id="UP001056634"/>
    </source>
</evidence>
<dbReference type="EMBL" id="ON529851">
    <property type="protein sequence ID" value="UTC28918.1"/>
    <property type="molecule type" value="Genomic_DNA"/>
</dbReference>
<name>A0A9E7N515_9CAUD</name>
<sequence length="104" mass="11112">MFRLTLAATLLMLAASCTMPPESGVAGNRAAATLRLAGLTDVKLEPRSFDCALEGAPRPAQSVWTPQREGFFFTAKRAGVPVRGAVCAPRNRGTNYGTDYKLLP</sequence>
<keyword evidence="2" id="KW-1185">Reference proteome</keyword>